<dbReference type="InterPro" id="IPR013675">
    <property type="entry name" value="Mtase_sm_N"/>
</dbReference>
<dbReference type="SUPFAM" id="SSF53335">
    <property type="entry name" value="S-adenosyl-L-methionine-dependent methyltransferases"/>
    <property type="match status" value="1"/>
</dbReference>
<dbReference type="CDD" id="cd02440">
    <property type="entry name" value="AdoMet_MTases"/>
    <property type="match status" value="1"/>
</dbReference>
<sequence length="331" mass="35666">MDPRSEVLLRQAELFQGPLLIAGAPADGLLAQLPQAHAWTWHAGDHALLESRFAGRCHCAVEPPAVDVPTAVLFLPKSRELAAYLLTTLAARLQGGTLYVVGEKRGGIESVARHLQALGKPRKLDSARHCQLWQVSIEQAPEAVALHTLAKQFELALPEGPLQVVSLPGVFSHGRLDRGTTVLLRHLEALPEGHVLDFGCGAGVLGTAVKRRYPDSRVTMLDVDAFAVAASRLTLAANGLEADVVQGDGIDAAPLDLDVILSNPPFHTGVHTDYQASENLLQKSAVHLRKGGQIRLVANTFLRYKPIIEAALGNCQVLEEADGFRIYQATR</sequence>
<dbReference type="Pfam" id="PF08468">
    <property type="entry name" value="MTS_N"/>
    <property type="match status" value="1"/>
</dbReference>
<dbReference type="Pfam" id="PF05175">
    <property type="entry name" value="MTS"/>
    <property type="match status" value="1"/>
</dbReference>
<dbReference type="GO" id="GO:0052914">
    <property type="term" value="F:16S rRNA (guanine(1207)-N(2))-methyltransferase activity"/>
    <property type="evidence" value="ECO:0007669"/>
    <property type="project" value="UniProtKB-EC"/>
</dbReference>
<reference evidence="9 10" key="1">
    <citation type="submission" date="2020-11" db="EMBL/GenBank/DDBJ databases">
        <title>Pseudomonas fulva producing VIM-24.</title>
        <authorList>
            <person name="Liu S."/>
        </authorList>
    </citation>
    <scope>NUCLEOTIDE SEQUENCE [LARGE SCALE GENOMIC DNA]</scope>
    <source>
        <strain evidence="9 10">ZDHY414</strain>
    </source>
</reference>
<dbReference type="HAMAP" id="MF_01862">
    <property type="entry name" value="16SrRNA_methyltr_C"/>
    <property type="match status" value="1"/>
</dbReference>
<evidence type="ECO:0000313" key="9">
    <source>
        <dbReference type="EMBL" id="QPH48395.1"/>
    </source>
</evidence>
<comment type="function">
    <text evidence="6">Specifically methylates the guanine in position 1207 of 16S rRNA in the 30S particle.</text>
</comment>
<dbReference type="InterPro" id="IPR029063">
    <property type="entry name" value="SAM-dependent_MTases_sf"/>
</dbReference>
<comment type="subcellular location">
    <subcellularLocation>
        <location evidence="6">Cytoplasm</location>
    </subcellularLocation>
</comment>
<evidence type="ECO:0000256" key="1">
    <source>
        <dbReference type="ARBA" id="ARBA00022490"/>
    </source>
</evidence>
<keyword evidence="4 6" id="KW-0808">Transferase</keyword>
<evidence type="ECO:0000313" key="10">
    <source>
        <dbReference type="Proteomes" id="UP000594430"/>
    </source>
</evidence>
<evidence type="ECO:0000256" key="4">
    <source>
        <dbReference type="ARBA" id="ARBA00022679"/>
    </source>
</evidence>
<gene>
    <name evidence="6" type="primary">rsmC</name>
    <name evidence="9" type="ORF">IZU98_18690</name>
</gene>
<protein>
    <recommendedName>
        <fullName evidence="6">Ribosomal RNA small subunit methyltransferase C</fullName>
        <ecNumber evidence="6">2.1.1.172</ecNumber>
    </recommendedName>
    <alternativeName>
        <fullName evidence="6">16S rRNA m2G1207 methyltransferase</fullName>
    </alternativeName>
    <alternativeName>
        <fullName evidence="6">rRNA (guanine-N(2)-)-methyltransferase RsmC</fullName>
    </alternativeName>
</protein>
<evidence type="ECO:0000256" key="2">
    <source>
        <dbReference type="ARBA" id="ARBA00022552"/>
    </source>
</evidence>
<dbReference type="PANTHER" id="PTHR47816:SF4">
    <property type="entry name" value="RIBOSOMAL RNA SMALL SUBUNIT METHYLTRANSFERASE C"/>
    <property type="match status" value="1"/>
</dbReference>
<dbReference type="InterPro" id="IPR002052">
    <property type="entry name" value="DNA_methylase_N6_adenine_CS"/>
</dbReference>
<evidence type="ECO:0000259" key="7">
    <source>
        <dbReference type="Pfam" id="PF05175"/>
    </source>
</evidence>
<dbReference type="InterPro" id="IPR046977">
    <property type="entry name" value="RsmC/RlmG"/>
</dbReference>
<dbReference type="GO" id="GO:0005737">
    <property type="term" value="C:cytoplasm"/>
    <property type="evidence" value="ECO:0007669"/>
    <property type="project" value="UniProtKB-SubCell"/>
</dbReference>
<proteinExistence type="inferred from homology"/>
<accession>A0A7S9Q7J5</accession>
<dbReference type="PANTHER" id="PTHR47816">
    <property type="entry name" value="RIBOSOMAL RNA SMALL SUBUNIT METHYLTRANSFERASE C"/>
    <property type="match status" value="1"/>
</dbReference>
<dbReference type="GO" id="GO:0003676">
    <property type="term" value="F:nucleic acid binding"/>
    <property type="evidence" value="ECO:0007669"/>
    <property type="project" value="InterPro"/>
</dbReference>
<name>A0A7S9Q7J5_9PSED</name>
<dbReference type="Proteomes" id="UP000594430">
    <property type="component" value="Chromosome"/>
</dbReference>
<evidence type="ECO:0000256" key="5">
    <source>
        <dbReference type="ARBA" id="ARBA00022691"/>
    </source>
</evidence>
<evidence type="ECO:0000256" key="3">
    <source>
        <dbReference type="ARBA" id="ARBA00022603"/>
    </source>
</evidence>
<comment type="subunit">
    <text evidence="6">Monomer.</text>
</comment>
<dbReference type="EC" id="2.1.1.172" evidence="6"/>
<evidence type="ECO:0000259" key="8">
    <source>
        <dbReference type="Pfam" id="PF08468"/>
    </source>
</evidence>
<keyword evidence="2 6" id="KW-0698">rRNA processing</keyword>
<feature type="domain" description="Methyltransferase small" evidence="7">
    <location>
        <begin position="162"/>
        <end position="328"/>
    </location>
</feature>
<comment type="similarity">
    <text evidence="6">Belongs to the methyltransferase superfamily. RsmC family.</text>
</comment>
<keyword evidence="5 6" id="KW-0949">S-adenosyl-L-methionine</keyword>
<dbReference type="InterPro" id="IPR023543">
    <property type="entry name" value="rRNA_ssu_MeTfrase_C"/>
</dbReference>
<dbReference type="PROSITE" id="PS00092">
    <property type="entry name" value="N6_MTASE"/>
    <property type="match status" value="1"/>
</dbReference>
<comment type="catalytic activity">
    <reaction evidence="6">
        <text>guanosine(1207) in 16S rRNA + S-adenosyl-L-methionine = N(2)-methylguanosine(1207) in 16S rRNA + S-adenosyl-L-homocysteine + H(+)</text>
        <dbReference type="Rhea" id="RHEA:42736"/>
        <dbReference type="Rhea" id="RHEA-COMP:10213"/>
        <dbReference type="Rhea" id="RHEA-COMP:10214"/>
        <dbReference type="ChEBI" id="CHEBI:15378"/>
        <dbReference type="ChEBI" id="CHEBI:57856"/>
        <dbReference type="ChEBI" id="CHEBI:59789"/>
        <dbReference type="ChEBI" id="CHEBI:74269"/>
        <dbReference type="ChEBI" id="CHEBI:74481"/>
        <dbReference type="EC" id="2.1.1.172"/>
    </reaction>
</comment>
<dbReference type="EMBL" id="CP064946">
    <property type="protein sequence ID" value="QPH48395.1"/>
    <property type="molecule type" value="Genomic_DNA"/>
</dbReference>
<dbReference type="Gene3D" id="3.40.50.150">
    <property type="entry name" value="Vaccinia Virus protein VP39"/>
    <property type="match status" value="2"/>
</dbReference>
<feature type="domain" description="Methyltransferase small N-terminal" evidence="8">
    <location>
        <begin position="5"/>
        <end position="152"/>
    </location>
</feature>
<dbReference type="InterPro" id="IPR007848">
    <property type="entry name" value="Small_mtfrase_dom"/>
</dbReference>
<dbReference type="AlphaFoldDB" id="A0A7S9Q7J5"/>
<keyword evidence="1 6" id="KW-0963">Cytoplasm</keyword>
<dbReference type="RefSeq" id="WP_196110173.1">
    <property type="nucleotide sequence ID" value="NZ_BQHM01000032.1"/>
</dbReference>
<organism evidence="9 10">
    <name type="scientific">Pseudomonas fulva</name>
    <dbReference type="NCBI Taxonomy" id="47880"/>
    <lineage>
        <taxon>Bacteria</taxon>
        <taxon>Pseudomonadati</taxon>
        <taxon>Pseudomonadota</taxon>
        <taxon>Gammaproteobacteria</taxon>
        <taxon>Pseudomonadales</taxon>
        <taxon>Pseudomonadaceae</taxon>
        <taxon>Pseudomonas</taxon>
    </lineage>
</organism>
<keyword evidence="3 6" id="KW-0489">Methyltransferase</keyword>
<evidence type="ECO:0000256" key="6">
    <source>
        <dbReference type="HAMAP-Rule" id="MF_01862"/>
    </source>
</evidence>